<keyword evidence="1" id="KW-1185">Reference proteome</keyword>
<dbReference type="AlphaFoldDB" id="A0AAJ7RCR2"/>
<reference evidence="2" key="1">
    <citation type="submission" date="2025-08" db="UniProtKB">
        <authorList>
            <consortium name="RefSeq"/>
        </authorList>
    </citation>
    <scope>IDENTIFICATION</scope>
</reference>
<proteinExistence type="predicted"/>
<organism evidence="1 2">
    <name type="scientific">Cephus cinctus</name>
    <name type="common">Wheat stem sawfly</name>
    <dbReference type="NCBI Taxonomy" id="211228"/>
    <lineage>
        <taxon>Eukaryota</taxon>
        <taxon>Metazoa</taxon>
        <taxon>Ecdysozoa</taxon>
        <taxon>Arthropoda</taxon>
        <taxon>Hexapoda</taxon>
        <taxon>Insecta</taxon>
        <taxon>Pterygota</taxon>
        <taxon>Neoptera</taxon>
        <taxon>Endopterygota</taxon>
        <taxon>Hymenoptera</taxon>
        <taxon>Cephoidea</taxon>
        <taxon>Cephidae</taxon>
        <taxon>Cephus</taxon>
    </lineage>
</organism>
<dbReference type="Proteomes" id="UP000694920">
    <property type="component" value="Unplaced"/>
</dbReference>
<dbReference type="RefSeq" id="XP_024938443.1">
    <property type="nucleotide sequence ID" value="XM_025082675.1"/>
</dbReference>
<evidence type="ECO:0000313" key="2">
    <source>
        <dbReference type="RefSeq" id="XP_024938443.1"/>
    </source>
</evidence>
<sequence>MFMYRRKRRLRTVCCVHSAFQRQHVGVFCDTAPLVYSQSFELQHSIANGFFSSFTEGLKVTRKGREWKKNRINSAKPLRDNMLHRLVWGIYCSFEAGCLRLWFCLMRNAYSRDVTSSAERIS</sequence>
<protein>
    <submittedName>
        <fullName evidence="2">Uncharacterized protein LOC112494000 isoform X2</fullName>
    </submittedName>
</protein>
<dbReference type="GeneID" id="112494000"/>
<gene>
    <name evidence="2" type="primary">LOC112494000</name>
</gene>
<name>A0AAJ7RCR2_CEPCN</name>
<evidence type="ECO:0000313" key="1">
    <source>
        <dbReference type="Proteomes" id="UP000694920"/>
    </source>
</evidence>
<accession>A0AAJ7RCR2</accession>